<protein>
    <submittedName>
        <fullName evidence="1">Uncharacterized protein</fullName>
    </submittedName>
</protein>
<name>A0A4Y9XYU6_9AGAM</name>
<comment type="caution">
    <text evidence="1">The sequence shown here is derived from an EMBL/GenBank/DDBJ whole genome shotgun (WGS) entry which is preliminary data.</text>
</comment>
<dbReference type="OrthoDB" id="2754773at2759"/>
<accession>A0A4Y9XYU6</accession>
<dbReference type="SUPFAM" id="SSF52047">
    <property type="entry name" value="RNI-like"/>
    <property type="match status" value="1"/>
</dbReference>
<dbReference type="InterPro" id="IPR032675">
    <property type="entry name" value="LRR_dom_sf"/>
</dbReference>
<reference evidence="1 2" key="1">
    <citation type="submission" date="2019-02" db="EMBL/GenBank/DDBJ databases">
        <title>Genome sequencing of the rare red list fungi Dentipellis fragilis.</title>
        <authorList>
            <person name="Buettner E."/>
            <person name="Kellner H."/>
        </authorList>
    </citation>
    <scope>NUCLEOTIDE SEQUENCE [LARGE SCALE GENOMIC DNA]</scope>
    <source>
        <strain evidence="1 2">DSM 105465</strain>
    </source>
</reference>
<keyword evidence="2" id="KW-1185">Reference proteome</keyword>
<evidence type="ECO:0000313" key="1">
    <source>
        <dbReference type="EMBL" id="TFY54613.1"/>
    </source>
</evidence>
<organism evidence="1 2">
    <name type="scientific">Dentipellis fragilis</name>
    <dbReference type="NCBI Taxonomy" id="205917"/>
    <lineage>
        <taxon>Eukaryota</taxon>
        <taxon>Fungi</taxon>
        <taxon>Dikarya</taxon>
        <taxon>Basidiomycota</taxon>
        <taxon>Agaricomycotina</taxon>
        <taxon>Agaricomycetes</taxon>
        <taxon>Russulales</taxon>
        <taxon>Hericiaceae</taxon>
        <taxon>Dentipellis</taxon>
    </lineage>
</organism>
<evidence type="ECO:0000313" key="2">
    <source>
        <dbReference type="Proteomes" id="UP000298327"/>
    </source>
</evidence>
<proteinExistence type="predicted"/>
<dbReference type="EMBL" id="SEOQ01001007">
    <property type="protein sequence ID" value="TFY54613.1"/>
    <property type="molecule type" value="Genomic_DNA"/>
</dbReference>
<sequence>MRLSTKTKQADHKPSAVSAGERRTVINVLTEFIDRLDSGDDETANIIEETKDLCSKLKCAPISSCDTTPDRIAPKGLEWKKDGKFRARSKGMLENRSGILTNPSTKELVLWVLQHISRPPGIPFRMLIDVLLLCSASNLSSEQEHVSIIPQRSIEFFKDCFHSRIGDSLITKYPTQYTREILESPSETLRRDDIKQMSTTNIYEANDIIDMKKRLPEVVRSTAAWCQQTKYALCLPFTCRQQSTNFLIAKGVQSQMANRGFSLSIGRLQWGWEDERDIRAHSRCCSRDRSGRFTTDPWCFTRLGNQFVKDMYIPSALRASTSGRKIPRRRRASDLAMVILGSNVGPLSAIPPQIMDVEMQECSSPLGRDSSRSKIQHPPVRWEYQKFMIRAFDEDIVAIGRMLRLFSRRRNAHLPINQLPVEVLGRIFYFVPPEKIPQEQLSNLPMPRSALEWRRPEDRTLLPRIKSISKLTHVCSRWRSVAFAHSDLWASIDLARLSDHYISTALSRSAGCALDITALKYGQSNLSERLFGVHDWPRIRSLDIEAVPFQLARILPSNNLISSLKDLSAQNMHGNVDAFAELFSPNCPIVLPSGLTSLALCDYQISWIHFPRLAQLTNLELRGHPGLASEGILAQHFNVHLEYPSLDVMVEILCHFPHLQHLSLAAIFPHDQNSATLPALTTAHTIPLLHLANLQLSGEGDAYAFLFSVIDIPPTISLIIDIAPYSTNALDSMLAKCHPIAQNRPMLSYFDNQSNHGVGNTTFTLWTQHVMNCNAGPSVSIRLVGDLSTPEILIDRLRANLPLNKITHLVVGSHVITEQRASQRQSIYDIFRDTASVINLKVYEAAFDDAVSALMDTCPADSSVGSGSGFQSMKTWRCLPKLRCLGLQSMPFGVPFTTLCEGLRRRHDFGTPVQELVFKFKYGRRTFEEDGAALQRYVVKPIVVDWEWYCEEISGYE</sequence>
<gene>
    <name evidence="1" type="ORF">EVG20_g9636</name>
</gene>
<dbReference type="AlphaFoldDB" id="A0A4Y9XYU6"/>
<dbReference type="Gene3D" id="3.80.10.10">
    <property type="entry name" value="Ribonuclease Inhibitor"/>
    <property type="match status" value="1"/>
</dbReference>
<dbReference type="Proteomes" id="UP000298327">
    <property type="component" value="Unassembled WGS sequence"/>
</dbReference>